<evidence type="ECO:0000313" key="5">
    <source>
        <dbReference type="EMBL" id="CAA9227868.1"/>
    </source>
</evidence>
<dbReference type="AlphaFoldDB" id="A0A6J4HLK9"/>
<dbReference type="FunFam" id="3.40.50.1820:FF:000089">
    <property type="entry name" value="Alpha/beta hydrolase"/>
    <property type="match status" value="1"/>
</dbReference>
<evidence type="ECO:0000256" key="1">
    <source>
        <dbReference type="ARBA" id="ARBA00010515"/>
    </source>
</evidence>
<dbReference type="SUPFAM" id="SSF53474">
    <property type="entry name" value="alpha/beta-Hydrolases"/>
    <property type="match status" value="1"/>
</dbReference>
<organism evidence="5">
    <name type="scientific">uncultured Acidimicrobiales bacterium</name>
    <dbReference type="NCBI Taxonomy" id="310071"/>
    <lineage>
        <taxon>Bacteria</taxon>
        <taxon>Bacillati</taxon>
        <taxon>Actinomycetota</taxon>
        <taxon>Acidimicrobiia</taxon>
        <taxon>Acidimicrobiales</taxon>
        <taxon>environmental samples</taxon>
    </lineage>
</organism>
<dbReference type="PANTHER" id="PTHR48081:SF8">
    <property type="entry name" value="ALPHA_BETA HYDROLASE FOLD-3 DOMAIN-CONTAINING PROTEIN-RELATED"/>
    <property type="match status" value="1"/>
</dbReference>
<gene>
    <name evidence="5" type="ORF">AVDCRST_MAG50-1612</name>
</gene>
<dbReference type="InterPro" id="IPR050300">
    <property type="entry name" value="GDXG_lipolytic_enzyme"/>
</dbReference>
<dbReference type="InterPro" id="IPR013094">
    <property type="entry name" value="AB_hydrolase_3"/>
</dbReference>
<keyword evidence="2" id="KW-0378">Hydrolase</keyword>
<dbReference type="Gene3D" id="3.40.50.1820">
    <property type="entry name" value="alpha/beta hydrolase"/>
    <property type="match status" value="1"/>
</dbReference>
<reference evidence="5" key="1">
    <citation type="submission" date="2020-02" db="EMBL/GenBank/DDBJ databases">
        <authorList>
            <person name="Meier V. D."/>
        </authorList>
    </citation>
    <scope>NUCLEOTIDE SEQUENCE</scope>
    <source>
        <strain evidence="5">AVDCRST_MAG50</strain>
    </source>
</reference>
<dbReference type="InterPro" id="IPR002168">
    <property type="entry name" value="Lipase_GDXG_HIS_AS"/>
</dbReference>
<dbReference type="GO" id="GO:0016787">
    <property type="term" value="F:hydrolase activity"/>
    <property type="evidence" value="ECO:0007669"/>
    <property type="project" value="UniProtKB-KW"/>
</dbReference>
<dbReference type="InterPro" id="IPR033140">
    <property type="entry name" value="Lipase_GDXG_put_SER_AS"/>
</dbReference>
<protein>
    <submittedName>
        <fullName evidence="5">Esterase/lipase</fullName>
    </submittedName>
</protein>
<accession>A0A6J4HLK9</accession>
<evidence type="ECO:0000256" key="2">
    <source>
        <dbReference type="ARBA" id="ARBA00022801"/>
    </source>
</evidence>
<dbReference type="InterPro" id="IPR029058">
    <property type="entry name" value="AB_hydrolase_fold"/>
</dbReference>
<dbReference type="PROSITE" id="PS01173">
    <property type="entry name" value="LIPASE_GDXG_HIS"/>
    <property type="match status" value="1"/>
</dbReference>
<evidence type="ECO:0000259" key="4">
    <source>
        <dbReference type="Pfam" id="PF07859"/>
    </source>
</evidence>
<dbReference type="PANTHER" id="PTHR48081">
    <property type="entry name" value="AB HYDROLASE SUPERFAMILY PROTEIN C4A8.06C"/>
    <property type="match status" value="1"/>
</dbReference>
<proteinExistence type="inferred from homology"/>
<sequence length="309" mass="32930">MPVDPTLQMMLDNAANAGRDAGRRDVVESRAGYELVARLGGEAPPLASVHDRSIPGPAGDLPIRVYTPLGEGPFGVIVFFHGGGFTIGSLDSHDPIGRRLAAETPAVVVSVDYRLAPEHPFPAATDDAYAATAWVSEHAEELGADRNRLAVAGDSAGGNLAAVTAIEARDRSSFPIAFQLLVYPTVDSKMGFPSIKENGQVGFLTEDTMTWFLEQYGAGQTHDWRASPIDHADLSALPPALIITAEYDPLRDEGEAYGRRLSDAGVDATVSRYDGMTHVFFQMYGILEAARTATDEGITALRKAFAAVG</sequence>
<dbReference type="EMBL" id="CADCTF010000053">
    <property type="protein sequence ID" value="CAA9227868.1"/>
    <property type="molecule type" value="Genomic_DNA"/>
</dbReference>
<name>A0A6J4HLK9_9ACTN</name>
<dbReference type="Pfam" id="PF07859">
    <property type="entry name" value="Abhydrolase_3"/>
    <property type="match status" value="1"/>
</dbReference>
<feature type="domain" description="Alpha/beta hydrolase fold-3" evidence="4">
    <location>
        <begin position="77"/>
        <end position="281"/>
    </location>
</feature>
<dbReference type="PROSITE" id="PS01174">
    <property type="entry name" value="LIPASE_GDXG_SER"/>
    <property type="match status" value="1"/>
</dbReference>
<feature type="active site" evidence="3">
    <location>
        <position position="155"/>
    </location>
</feature>
<evidence type="ECO:0000256" key="3">
    <source>
        <dbReference type="PROSITE-ProRule" id="PRU10038"/>
    </source>
</evidence>
<comment type="similarity">
    <text evidence="1">Belongs to the 'GDXG' lipolytic enzyme family.</text>
</comment>